<evidence type="ECO:0000313" key="2">
    <source>
        <dbReference type="Proteomes" id="UP000295518"/>
    </source>
</evidence>
<gene>
    <name evidence="1" type="ORF">EI74_0527</name>
</gene>
<reference evidence="1 2" key="1">
    <citation type="submission" date="2019-03" db="EMBL/GenBank/DDBJ databases">
        <title>Genomic Encyclopedia of Archaeal and Bacterial Type Strains, Phase II (KMG-II): from individual species to whole genera.</title>
        <authorList>
            <person name="Goeker M."/>
        </authorList>
    </citation>
    <scope>NUCLEOTIDE SEQUENCE [LARGE SCALE GENOMIC DNA]</scope>
    <source>
        <strain evidence="1 2">ATCC 700618</strain>
    </source>
</reference>
<proteinExistence type="predicted"/>
<comment type="caution">
    <text evidence="1">The sequence shown here is derived from an EMBL/GenBank/DDBJ whole genome shotgun (WGS) entry which is preliminary data.</text>
</comment>
<protein>
    <submittedName>
        <fullName evidence="1">Uncharacterized protein</fullName>
    </submittedName>
</protein>
<keyword evidence="2" id="KW-1185">Reference proteome</keyword>
<dbReference type="AlphaFoldDB" id="A0A4R6IE58"/>
<accession>A0A4R6IE58</accession>
<organism evidence="1 2">
    <name type="scientific">Mycoplasma testudineum</name>
    <dbReference type="NCBI Taxonomy" id="244584"/>
    <lineage>
        <taxon>Bacteria</taxon>
        <taxon>Bacillati</taxon>
        <taxon>Mycoplasmatota</taxon>
        <taxon>Mollicutes</taxon>
        <taxon>Mycoplasmataceae</taxon>
        <taxon>Mycoplasma</taxon>
    </lineage>
</organism>
<sequence length="311" mass="35486">MNLLFKTKRNEIYNKHMKKRLKKKLFLSSLLTISTAITAVSSVSCITDYRLGNFEIVHGLIQMEPNLDVFNSENRIELTKEKFELLVNFNSQTDSVSDRKALIESIFTFQFFNDTMTSEANLADNAAAELQFGYIHYKDSSNNNKTMYRVFLKNNSLSQKYFKNITAQSIGVELPENYDPTLTIESAKSLLTIYQSDYYIFNGIKLTNEEINTLIKSTDNEAKARLLNSIYSFKYLLTAGQSININASEPLGSRFVFSPENVNNFKTVFSLRIKSFLNIIDESYYMSLFVVDDNSTAIYPAGLPSVIKWGG</sequence>
<name>A0A4R6IE58_9MOLU</name>
<dbReference type="Proteomes" id="UP000295518">
    <property type="component" value="Unassembled WGS sequence"/>
</dbReference>
<evidence type="ECO:0000313" key="1">
    <source>
        <dbReference type="EMBL" id="TDO19888.1"/>
    </source>
</evidence>
<dbReference type="EMBL" id="SNWN01000012">
    <property type="protein sequence ID" value="TDO19888.1"/>
    <property type="molecule type" value="Genomic_DNA"/>
</dbReference>